<sequence>MPHFDRKDLSHFLGRQLIFTYDNGWNYELYIKNENIVDYRIHNGLIGQRWVKSQSVHIARIAAEICKISWTEPTGTNVSIIINLKDNFYQGTIFFPRWILNHPERTRGFQNDNLPLMEFYREAGPTYPIEIIDEFANITFIKDRGIDNEDVINCAANELPADFPNNLV</sequence>
<accession>A0A9W4XC76</accession>
<dbReference type="CDD" id="cd14241">
    <property type="entry name" value="PAD"/>
    <property type="match status" value="1"/>
</dbReference>
<dbReference type="AlphaFoldDB" id="A0A9W4XC76"/>
<evidence type="ECO:0000313" key="4">
    <source>
        <dbReference type="Proteomes" id="UP001154259"/>
    </source>
</evidence>
<reference evidence="1" key="1">
    <citation type="submission" date="2022-10" db="EMBL/GenBank/DDBJ databases">
        <authorList>
            <person name="Botero Cardona J."/>
        </authorList>
    </citation>
    <scope>NUCLEOTIDE SEQUENCE</scope>
    <source>
        <strain evidence="1">LMG 31819</strain>
        <strain evidence="2">R-53529</strain>
    </source>
</reference>
<dbReference type="Proteomes" id="UP001154259">
    <property type="component" value="Unassembled WGS sequence"/>
</dbReference>
<keyword evidence="4" id="KW-1185">Reference proteome</keyword>
<gene>
    <name evidence="2" type="ORF">R53529_LOCUS871</name>
    <name evidence="1" type="ORF">R53530_LOCUS230</name>
</gene>
<evidence type="ECO:0000313" key="2">
    <source>
        <dbReference type="EMBL" id="CAI3936876.1"/>
    </source>
</evidence>
<evidence type="ECO:0000313" key="3">
    <source>
        <dbReference type="Proteomes" id="UP001154255"/>
    </source>
</evidence>
<comment type="caution">
    <text evidence="1">The sequence shown here is derived from an EMBL/GenBank/DDBJ whole genome shotgun (WGS) entry which is preliminary data.</text>
</comment>
<dbReference type="InterPro" id="IPR008729">
    <property type="entry name" value="PA_de_COase"/>
</dbReference>
<dbReference type="Proteomes" id="UP001154255">
    <property type="component" value="Unassembled WGS sequence"/>
</dbReference>
<dbReference type="EMBL" id="CAMXCS010000001">
    <property type="protein sequence ID" value="CAI3936876.1"/>
    <property type="molecule type" value="Genomic_DNA"/>
</dbReference>
<dbReference type="SUPFAM" id="SSF50814">
    <property type="entry name" value="Lipocalins"/>
    <property type="match status" value="1"/>
</dbReference>
<dbReference type="EMBL" id="CAMXCM010000001">
    <property type="protein sequence ID" value="CAI3924085.1"/>
    <property type="molecule type" value="Genomic_DNA"/>
</dbReference>
<evidence type="ECO:0000313" key="1">
    <source>
        <dbReference type="EMBL" id="CAI3924085.1"/>
    </source>
</evidence>
<dbReference type="InterPro" id="IPR012674">
    <property type="entry name" value="Calycin"/>
</dbReference>
<dbReference type="PANTHER" id="PTHR40087:SF1">
    <property type="entry name" value="PHENOLIC ACID DECARBOXYLASE PADC"/>
    <property type="match status" value="1"/>
</dbReference>
<dbReference type="RefSeq" id="WP_271789296.1">
    <property type="nucleotide sequence ID" value="NZ_CAMXCM010000001.1"/>
</dbReference>
<dbReference type="Gene3D" id="2.40.128.20">
    <property type="match status" value="1"/>
</dbReference>
<dbReference type="GO" id="GO:0016831">
    <property type="term" value="F:carboxy-lyase activity"/>
    <property type="evidence" value="ECO:0007669"/>
    <property type="project" value="InterPro"/>
</dbReference>
<dbReference type="Pfam" id="PF05870">
    <property type="entry name" value="PA_decarbox"/>
    <property type="match status" value="1"/>
</dbReference>
<protein>
    <submittedName>
        <fullName evidence="1 2">Phenolic acid decarboxylase (PadC)</fullName>
    </submittedName>
</protein>
<dbReference type="PANTHER" id="PTHR40087">
    <property type="entry name" value="PHENOLIC ACID DECARBOXYLASE PADC"/>
    <property type="match status" value="1"/>
</dbReference>
<name>A0A9W4XC76_9PROT</name>
<proteinExistence type="predicted"/>
<organism evidence="1 3">
    <name type="scientific">Commensalibacter communis</name>
    <dbReference type="NCBI Taxonomy" id="2972786"/>
    <lineage>
        <taxon>Bacteria</taxon>
        <taxon>Pseudomonadati</taxon>
        <taxon>Pseudomonadota</taxon>
        <taxon>Alphaproteobacteria</taxon>
        <taxon>Acetobacterales</taxon>
        <taxon>Acetobacteraceae</taxon>
    </lineage>
</organism>